<feature type="region of interest" description="Disordered" evidence="1">
    <location>
        <begin position="63"/>
        <end position="91"/>
    </location>
</feature>
<dbReference type="HOGENOM" id="CLU_2428642_0_0_1"/>
<reference evidence="3" key="1">
    <citation type="journal article" date="2013" name="Ind. Biotechnol.">
        <title>Comparative genomics analysis of Trichoderma reesei strains.</title>
        <authorList>
            <person name="Koike H."/>
            <person name="Aerts A."/>
            <person name="LaButti K."/>
            <person name="Grigoriev I.V."/>
            <person name="Baker S.E."/>
        </authorList>
    </citation>
    <scope>NUCLEOTIDE SEQUENCE [LARGE SCALE GENOMIC DNA]</scope>
    <source>
        <strain evidence="3">ATCC 56765 / BCRC 32924 / NRRL 11460 / Rut C-30</strain>
    </source>
</reference>
<sequence>MPTVASFMPFPSCLTVCSGDRASAGRHSRSMPTSRRQPLARRSLLPLVSLISRCQRGASIGYLDGSRPACGPTRPRSLITWGQSRHPDSFM</sequence>
<dbReference type="KEGG" id="trr:M419DRAFT_125009"/>
<dbReference type="EMBL" id="KI911166">
    <property type="protein sequence ID" value="ETR97933.1"/>
    <property type="molecule type" value="Genomic_DNA"/>
</dbReference>
<organism evidence="2 3">
    <name type="scientific">Hypocrea jecorina (strain ATCC 56765 / BCRC 32924 / NRRL 11460 / Rut C-30)</name>
    <name type="common">Trichoderma reesei</name>
    <dbReference type="NCBI Taxonomy" id="1344414"/>
    <lineage>
        <taxon>Eukaryota</taxon>
        <taxon>Fungi</taxon>
        <taxon>Dikarya</taxon>
        <taxon>Ascomycota</taxon>
        <taxon>Pezizomycotina</taxon>
        <taxon>Sordariomycetes</taxon>
        <taxon>Hypocreomycetidae</taxon>
        <taxon>Hypocreales</taxon>
        <taxon>Hypocreaceae</taxon>
        <taxon>Trichoderma</taxon>
    </lineage>
</organism>
<gene>
    <name evidence="2" type="ORF">M419DRAFT_125009</name>
</gene>
<protein>
    <submittedName>
        <fullName evidence="2">Uncharacterized protein</fullName>
    </submittedName>
</protein>
<accession>A0A024RXZ6</accession>
<evidence type="ECO:0000256" key="1">
    <source>
        <dbReference type="SAM" id="MobiDB-lite"/>
    </source>
</evidence>
<evidence type="ECO:0000313" key="3">
    <source>
        <dbReference type="Proteomes" id="UP000024376"/>
    </source>
</evidence>
<proteinExistence type="predicted"/>
<dbReference type="Proteomes" id="UP000024376">
    <property type="component" value="Unassembled WGS sequence"/>
</dbReference>
<dbReference type="AlphaFoldDB" id="A0A024RXZ6"/>
<name>A0A024RXZ6_HYPJR</name>
<evidence type="ECO:0000313" key="2">
    <source>
        <dbReference type="EMBL" id="ETR97933.1"/>
    </source>
</evidence>